<evidence type="ECO:0000313" key="8">
    <source>
        <dbReference type="RefSeq" id="XP_010495160.1"/>
    </source>
</evidence>
<dbReference type="Proteomes" id="UP000694864">
    <property type="component" value="Chromosome 20"/>
</dbReference>
<reference evidence="7" key="1">
    <citation type="journal article" date="2014" name="Nat. Commun.">
        <title>The emerging biofuel crop Camelina sativa retains a highly undifferentiated hexaploid genome structure.</title>
        <authorList>
            <person name="Kagale S."/>
            <person name="Koh C."/>
            <person name="Nixon J."/>
            <person name="Bollina V."/>
            <person name="Clarke W.E."/>
            <person name="Tuteja R."/>
            <person name="Spillane C."/>
            <person name="Robinson S.J."/>
            <person name="Links M.G."/>
            <person name="Clarke C."/>
            <person name="Higgins E.E."/>
            <person name="Huebert T."/>
            <person name="Sharpe A.G."/>
            <person name="Parkin I.A."/>
        </authorList>
    </citation>
    <scope>NUCLEOTIDE SEQUENCE [LARGE SCALE GENOMIC DNA]</scope>
    <source>
        <strain evidence="7">cv. DH55</strain>
    </source>
</reference>
<protein>
    <submittedName>
        <fullName evidence="8">Uncharacterized protein LOC104772221</fullName>
    </submittedName>
</protein>
<keyword evidence="4" id="KW-0964">Secreted</keyword>
<evidence type="ECO:0000256" key="2">
    <source>
        <dbReference type="ARBA" id="ARBA00005581"/>
    </source>
</evidence>
<evidence type="ECO:0000256" key="6">
    <source>
        <dbReference type="SAM" id="SignalP"/>
    </source>
</evidence>
<keyword evidence="3" id="KW-0713">Self-incompatibility</keyword>
<reference evidence="8" key="2">
    <citation type="submission" date="2025-08" db="UniProtKB">
        <authorList>
            <consortium name="RefSeq"/>
        </authorList>
    </citation>
    <scope>IDENTIFICATION</scope>
    <source>
        <tissue evidence="8">Leaf</tissue>
    </source>
</reference>
<comment type="subcellular location">
    <subcellularLocation>
        <location evidence="1">Secreted</location>
    </subcellularLocation>
</comment>
<comment type="similarity">
    <text evidence="2">Belongs to the plant self-incompatibility (S1) protein family.</text>
</comment>
<evidence type="ECO:0000256" key="3">
    <source>
        <dbReference type="ARBA" id="ARBA00022471"/>
    </source>
</evidence>
<gene>
    <name evidence="8" type="primary">LOC104772221</name>
</gene>
<accession>A0ABM0Y454</accession>
<dbReference type="Pfam" id="PF05938">
    <property type="entry name" value="Self-incomp_S1"/>
    <property type="match status" value="1"/>
</dbReference>
<dbReference type="GeneID" id="104772221"/>
<feature type="signal peptide" evidence="6">
    <location>
        <begin position="1"/>
        <end position="24"/>
    </location>
</feature>
<proteinExistence type="inferred from homology"/>
<feature type="chain" id="PRO_5045309957" evidence="6">
    <location>
        <begin position="25"/>
        <end position="184"/>
    </location>
</feature>
<name>A0ABM0Y454_CAMSA</name>
<dbReference type="RefSeq" id="XP_010495160.1">
    <property type="nucleotide sequence ID" value="XM_010496858.1"/>
</dbReference>
<evidence type="ECO:0000313" key="7">
    <source>
        <dbReference type="Proteomes" id="UP000694864"/>
    </source>
</evidence>
<keyword evidence="7" id="KW-1185">Reference proteome</keyword>
<evidence type="ECO:0000256" key="5">
    <source>
        <dbReference type="ARBA" id="ARBA00022729"/>
    </source>
</evidence>
<evidence type="ECO:0000256" key="1">
    <source>
        <dbReference type="ARBA" id="ARBA00004613"/>
    </source>
</evidence>
<keyword evidence="5 6" id="KW-0732">Signal</keyword>
<organism evidence="7 8">
    <name type="scientific">Camelina sativa</name>
    <name type="common">False flax</name>
    <name type="synonym">Myagrum sativum</name>
    <dbReference type="NCBI Taxonomy" id="90675"/>
    <lineage>
        <taxon>Eukaryota</taxon>
        <taxon>Viridiplantae</taxon>
        <taxon>Streptophyta</taxon>
        <taxon>Embryophyta</taxon>
        <taxon>Tracheophyta</taxon>
        <taxon>Spermatophyta</taxon>
        <taxon>Magnoliopsida</taxon>
        <taxon>eudicotyledons</taxon>
        <taxon>Gunneridae</taxon>
        <taxon>Pentapetalae</taxon>
        <taxon>rosids</taxon>
        <taxon>malvids</taxon>
        <taxon>Brassicales</taxon>
        <taxon>Brassicaceae</taxon>
        <taxon>Camelineae</taxon>
        <taxon>Camelina</taxon>
    </lineage>
</organism>
<evidence type="ECO:0000256" key="4">
    <source>
        <dbReference type="ARBA" id="ARBA00022525"/>
    </source>
</evidence>
<dbReference type="InterPro" id="IPR010264">
    <property type="entry name" value="Self-incomp_S1"/>
</dbReference>
<sequence>MAEKMKTLAILCLVSQVIIPTVNSAAAKGGVDFSILIKNEMYHVTKPSVFYNCRSPKKDIGWRKSFPSSEFEWEFKVPQFGNGVMVHKCRFRSSLGTANFEIRTLSTTAMLCDGQTCKYSIRPNGIYFIGYELYSPHAIFGRYFEFSRPVEKLVEPWKPWSPQQLKIMHGRVHPEPDSDEEDDD</sequence>